<proteinExistence type="inferred from homology"/>
<feature type="transmembrane region" description="Helical" evidence="8">
    <location>
        <begin position="263"/>
        <end position="281"/>
    </location>
</feature>
<feature type="transmembrane region" description="Helical" evidence="8">
    <location>
        <begin position="53"/>
        <end position="77"/>
    </location>
</feature>
<comment type="similarity">
    <text evidence="7">Belongs to the glycosyltransferase 87 family.</text>
</comment>
<evidence type="ECO:0000256" key="7">
    <source>
        <dbReference type="ARBA" id="ARBA00024033"/>
    </source>
</evidence>
<accession>A0ABS3LUM2</accession>
<gene>
    <name evidence="9" type="ORF">J2D73_07350</name>
</gene>
<keyword evidence="10" id="KW-1185">Reference proteome</keyword>
<keyword evidence="2" id="KW-1003">Cell membrane</keyword>
<name>A0ABS3LUM2_9PROT</name>
<evidence type="ECO:0000256" key="3">
    <source>
        <dbReference type="ARBA" id="ARBA00022679"/>
    </source>
</evidence>
<keyword evidence="6 8" id="KW-0472">Membrane</keyword>
<evidence type="ECO:0000256" key="6">
    <source>
        <dbReference type="ARBA" id="ARBA00023136"/>
    </source>
</evidence>
<sequence>MTTRLTTIITYPSRLFTGATGVDIAPAQIVHTYLNPLIYLPWYAATTLAGPKFATLLQCTVQSTVIFPLMGVVRILLPDRKNASRLPTQILTVVLALASPMLWSEAGTSFADAALATPIVASLYFYLKWRRSGDDRNLTLSGLCLGVAAGLKLTCGIYEPGLLLIGVMPFVRGRISFQTLAMQPMAFVIGLLASSGWLFALCFLKFGNPVFPYFNSVFHAVEGANRSYRDTAYVPHSLLSALSFPLRWAQGGSITSELFFRDIRPLIALALICALGVGLIAPRLRRQQCEHTEPPDLLTDVIAFFMASLVVWMCAFSIQRYFLPGEIISGVIIGACLDRLFSARFSVALLIVIEVASFASLRISDWGHTNWLRTTYDLTIPAQFRDATMVFIAGEPFAFAGTFFSPDATLVGMTDWDNREPSQNSPFTRQIKEELATAGAKPAVISAGPPSRTALSVLAAYGLELTRQCEKLGGVHRDAPLQICPLSKGDASTAR</sequence>
<dbReference type="Pfam" id="PF09594">
    <property type="entry name" value="GT87"/>
    <property type="match status" value="1"/>
</dbReference>
<feature type="transmembrane region" description="Helical" evidence="8">
    <location>
        <begin position="109"/>
        <end position="127"/>
    </location>
</feature>
<dbReference type="InterPro" id="IPR018584">
    <property type="entry name" value="GT87"/>
</dbReference>
<keyword evidence="3" id="KW-0808">Transferase</keyword>
<feature type="transmembrane region" description="Helical" evidence="8">
    <location>
        <begin position="301"/>
        <end position="323"/>
    </location>
</feature>
<keyword evidence="5 8" id="KW-1133">Transmembrane helix</keyword>
<evidence type="ECO:0000313" key="10">
    <source>
        <dbReference type="Proteomes" id="UP000664771"/>
    </source>
</evidence>
<evidence type="ECO:0000256" key="8">
    <source>
        <dbReference type="SAM" id="Phobius"/>
    </source>
</evidence>
<comment type="subcellular location">
    <subcellularLocation>
        <location evidence="1">Cell membrane</location>
        <topology evidence="1">Multi-pass membrane protein</topology>
    </subcellularLocation>
</comment>
<evidence type="ECO:0000256" key="2">
    <source>
        <dbReference type="ARBA" id="ARBA00022475"/>
    </source>
</evidence>
<evidence type="ECO:0000256" key="5">
    <source>
        <dbReference type="ARBA" id="ARBA00022989"/>
    </source>
</evidence>
<protein>
    <submittedName>
        <fullName evidence="9">DUF2029 domain-containing protein</fullName>
    </submittedName>
</protein>
<evidence type="ECO:0000256" key="1">
    <source>
        <dbReference type="ARBA" id="ARBA00004651"/>
    </source>
</evidence>
<dbReference type="EMBL" id="JAFVMF010000006">
    <property type="protein sequence ID" value="MBO1359610.1"/>
    <property type="molecule type" value="Genomic_DNA"/>
</dbReference>
<evidence type="ECO:0000256" key="4">
    <source>
        <dbReference type="ARBA" id="ARBA00022692"/>
    </source>
</evidence>
<reference evidence="9 10" key="1">
    <citation type="submission" date="2021-03" db="EMBL/GenBank/DDBJ databases">
        <title>The complete genome sequence of Acetobacter sacchari TBRC 11175.</title>
        <authorList>
            <person name="Charoenyingcharoen P."/>
            <person name="Yukphan P."/>
        </authorList>
    </citation>
    <scope>NUCLEOTIDE SEQUENCE [LARGE SCALE GENOMIC DNA]</scope>
    <source>
        <strain evidence="9 10">TBRC 11175</strain>
    </source>
</reference>
<feature type="transmembrane region" description="Helical" evidence="8">
    <location>
        <begin position="184"/>
        <end position="206"/>
    </location>
</feature>
<comment type="caution">
    <text evidence="9">The sequence shown here is derived from an EMBL/GenBank/DDBJ whole genome shotgun (WGS) entry which is preliminary data.</text>
</comment>
<dbReference type="Proteomes" id="UP000664771">
    <property type="component" value="Unassembled WGS sequence"/>
</dbReference>
<evidence type="ECO:0000313" key="9">
    <source>
        <dbReference type="EMBL" id="MBO1359610.1"/>
    </source>
</evidence>
<keyword evidence="4 8" id="KW-0812">Transmembrane</keyword>
<organism evidence="9 10">
    <name type="scientific">Acetobacter sacchari</name>
    <dbReference type="NCBI Taxonomy" id="2661687"/>
    <lineage>
        <taxon>Bacteria</taxon>
        <taxon>Pseudomonadati</taxon>
        <taxon>Pseudomonadota</taxon>
        <taxon>Alphaproteobacteria</taxon>
        <taxon>Acetobacterales</taxon>
        <taxon>Acetobacteraceae</taxon>
        <taxon>Acetobacter</taxon>
    </lineage>
</organism>